<evidence type="ECO:0000313" key="2">
    <source>
        <dbReference type="EMBL" id="KAJ3034434.1"/>
    </source>
</evidence>
<reference evidence="2" key="1">
    <citation type="submission" date="2020-05" db="EMBL/GenBank/DDBJ databases">
        <title>Phylogenomic resolution of chytrid fungi.</title>
        <authorList>
            <person name="Stajich J.E."/>
            <person name="Amses K."/>
            <person name="Simmons R."/>
            <person name="Seto K."/>
            <person name="Myers J."/>
            <person name="Bonds A."/>
            <person name="Quandt C.A."/>
            <person name="Barry K."/>
            <person name="Liu P."/>
            <person name="Grigoriev I."/>
            <person name="Longcore J.E."/>
            <person name="James T.Y."/>
        </authorList>
    </citation>
    <scope>NUCLEOTIDE SEQUENCE</scope>
    <source>
        <strain evidence="2">JEL0318</strain>
    </source>
</reference>
<dbReference type="GO" id="GO:0004672">
    <property type="term" value="F:protein kinase activity"/>
    <property type="evidence" value="ECO:0007669"/>
    <property type="project" value="InterPro"/>
</dbReference>
<organism evidence="2 3">
    <name type="scientific">Rhizophlyctis rosea</name>
    <dbReference type="NCBI Taxonomy" id="64517"/>
    <lineage>
        <taxon>Eukaryota</taxon>
        <taxon>Fungi</taxon>
        <taxon>Fungi incertae sedis</taxon>
        <taxon>Chytridiomycota</taxon>
        <taxon>Chytridiomycota incertae sedis</taxon>
        <taxon>Chytridiomycetes</taxon>
        <taxon>Rhizophlyctidales</taxon>
        <taxon>Rhizophlyctidaceae</taxon>
        <taxon>Rhizophlyctis</taxon>
    </lineage>
</organism>
<dbReference type="EMBL" id="JADGJD010002161">
    <property type="protein sequence ID" value="KAJ3034434.1"/>
    <property type="molecule type" value="Genomic_DNA"/>
</dbReference>
<protein>
    <recommendedName>
        <fullName evidence="1">Protein kinase domain-containing protein</fullName>
    </recommendedName>
</protein>
<dbReference type="GO" id="GO:0005524">
    <property type="term" value="F:ATP binding"/>
    <property type="evidence" value="ECO:0007669"/>
    <property type="project" value="InterPro"/>
</dbReference>
<feature type="domain" description="Protein kinase" evidence="1">
    <location>
        <begin position="50"/>
        <end position="168"/>
    </location>
</feature>
<dbReference type="SUPFAM" id="SSF56112">
    <property type="entry name" value="Protein kinase-like (PK-like)"/>
    <property type="match status" value="1"/>
</dbReference>
<dbReference type="InterPro" id="IPR011009">
    <property type="entry name" value="Kinase-like_dom_sf"/>
</dbReference>
<dbReference type="InterPro" id="IPR000719">
    <property type="entry name" value="Prot_kinase_dom"/>
</dbReference>
<dbReference type="AlphaFoldDB" id="A0AAD5S1H6"/>
<gene>
    <name evidence="2" type="ORF">HK097_004515</name>
</gene>
<proteinExistence type="predicted"/>
<dbReference type="PROSITE" id="PS50011">
    <property type="entry name" value="PROTEIN_KINASE_DOM"/>
    <property type="match status" value="1"/>
</dbReference>
<comment type="caution">
    <text evidence="2">The sequence shown here is derived from an EMBL/GenBank/DDBJ whole genome shotgun (WGS) entry which is preliminary data.</text>
</comment>
<name>A0AAD5S1H6_9FUNG</name>
<dbReference type="Gene3D" id="1.10.510.10">
    <property type="entry name" value="Transferase(Phosphotransferase) domain 1"/>
    <property type="match status" value="1"/>
</dbReference>
<dbReference type="Proteomes" id="UP001212841">
    <property type="component" value="Unassembled WGS sequence"/>
</dbReference>
<accession>A0AAD5S1H6</accession>
<evidence type="ECO:0000259" key="1">
    <source>
        <dbReference type="PROSITE" id="PS50011"/>
    </source>
</evidence>
<sequence>MLKEIFGEHFGRFLHAQLHLKAQIPPPDIHPYNVTLPPITWKLKTTTKVFEIVTLVDTGGSSMVYEEGEEYAAKTNFTDSKENVNELNTMRLLSTSGEPHPNLPTLCDHTQAAIFMRPLGNSLHKYLEPFTDPTRPLTVILGILAARYHIHQKGLVHNDVRPDNIITS</sequence>
<keyword evidence="3" id="KW-1185">Reference proteome</keyword>
<evidence type="ECO:0000313" key="3">
    <source>
        <dbReference type="Proteomes" id="UP001212841"/>
    </source>
</evidence>